<accession>A0AAN6JUC6</accession>
<evidence type="ECO:0000313" key="2">
    <source>
        <dbReference type="EMBL" id="KAK0541007.1"/>
    </source>
</evidence>
<keyword evidence="3" id="KW-1185">Reference proteome</keyword>
<gene>
    <name evidence="2" type="ORF">OC842_000213</name>
</gene>
<reference evidence="2" key="1">
    <citation type="journal article" date="2023" name="PhytoFront">
        <title>Draft Genome Resources of Seven Strains of Tilletia horrida, Causal Agent of Kernel Smut of Rice.</title>
        <authorList>
            <person name="Khanal S."/>
            <person name="Antony Babu S."/>
            <person name="Zhou X.G."/>
        </authorList>
    </citation>
    <scope>NUCLEOTIDE SEQUENCE</scope>
    <source>
        <strain evidence="2">TX3</strain>
    </source>
</reference>
<comment type="caution">
    <text evidence="2">The sequence shown here is derived from an EMBL/GenBank/DDBJ whole genome shotgun (WGS) entry which is preliminary data.</text>
</comment>
<dbReference type="Proteomes" id="UP001176521">
    <property type="component" value="Unassembled WGS sequence"/>
</dbReference>
<dbReference type="AlphaFoldDB" id="A0AAN6JUC6"/>
<proteinExistence type="predicted"/>
<feature type="compositionally biased region" description="Basic and acidic residues" evidence="1">
    <location>
        <begin position="449"/>
        <end position="459"/>
    </location>
</feature>
<feature type="compositionally biased region" description="Acidic residues" evidence="1">
    <location>
        <begin position="460"/>
        <end position="469"/>
    </location>
</feature>
<feature type="region of interest" description="Disordered" evidence="1">
    <location>
        <begin position="347"/>
        <end position="469"/>
    </location>
</feature>
<name>A0AAN6JUC6_9BASI</name>
<dbReference type="EMBL" id="JAPDMQ010000005">
    <property type="protein sequence ID" value="KAK0541007.1"/>
    <property type="molecule type" value="Genomic_DNA"/>
</dbReference>
<evidence type="ECO:0000256" key="1">
    <source>
        <dbReference type="SAM" id="MobiDB-lite"/>
    </source>
</evidence>
<organism evidence="2 3">
    <name type="scientific">Tilletia horrida</name>
    <dbReference type="NCBI Taxonomy" id="155126"/>
    <lineage>
        <taxon>Eukaryota</taxon>
        <taxon>Fungi</taxon>
        <taxon>Dikarya</taxon>
        <taxon>Basidiomycota</taxon>
        <taxon>Ustilaginomycotina</taxon>
        <taxon>Exobasidiomycetes</taxon>
        <taxon>Tilletiales</taxon>
        <taxon>Tilletiaceae</taxon>
        <taxon>Tilletia</taxon>
    </lineage>
</organism>
<feature type="region of interest" description="Disordered" evidence="1">
    <location>
        <begin position="499"/>
        <end position="528"/>
    </location>
</feature>
<protein>
    <submittedName>
        <fullName evidence="2">Uncharacterized protein</fullName>
    </submittedName>
</protein>
<sequence>MHSELLPVSGTTLPSSAHIRIGACSEFERSHQLPCVSSQPALVHEHIEHGHVTTFDILSRAASTLTHPTTWASNMLSLVSSATSASEPPAPSSWAPEGLPLSAPAQAASTIDVTCITPPLLTLTESGGLADVTMTRRLSLSELSRPPYAPWPPRESRTVLCANAAANVSRCLERGEEDPLRFMLPWVMDKRFMFPLPLDHQGRASFRSGRWWSRRNLGYEHIRPTPVHYVMRKKSTALLPADAVLSTEQAENTGDETLPLTYGRQETSSTVLQGSSMMNIREAALAMARAGHERVLTERRQSLPSQDGQPALTPVLLHAAPSNSDNAFAHFTDSDSDAEMDQDRVIKPESPTPQHLHIRHPSTRRAYASKRVPSIRGRSSSLRRVAISADESREQPAETSSTGSDRRLFAQRWHLGGCSDSESPDREPSLDSLSQDSEDSDDSLGMKTHPHDRFEHSSDTSEDSDSDDLDTQMAHVLGKGEYGAKGRCQLLGTVLEDDADDDLLDDGGSSSGDEETARRKHSNPASLHNSNAFRQASFFLADSPDEEAEDGFELVPPLALLQRTQVIEDLQAQRKMSSMHDIVSHKVRSASAPASAPARAPTPLREIQNDVVRSPTPASFAAAVLARPVPKVHMPGLGLGSALRKSAAGLALRPSVRSAKARTVYLDASDIMDWEPQTV</sequence>
<evidence type="ECO:0000313" key="3">
    <source>
        <dbReference type="Proteomes" id="UP001176521"/>
    </source>
</evidence>
<feature type="region of interest" description="Disordered" evidence="1">
    <location>
        <begin position="323"/>
        <end position="342"/>
    </location>
</feature>